<dbReference type="AlphaFoldDB" id="A0A347VT47"/>
<accession>A0A347VT47</accession>
<comment type="caution">
    <text evidence="2">The sequence shown here is derived from an EMBL/GenBank/DDBJ whole genome shotgun (WGS) entry which is preliminary data.</text>
</comment>
<evidence type="ECO:0000313" key="1">
    <source>
        <dbReference type="EMBL" id="MWV69436.1"/>
    </source>
</evidence>
<protein>
    <submittedName>
        <fullName evidence="2">Uncharacterized protein</fullName>
    </submittedName>
</protein>
<evidence type="ECO:0000313" key="4">
    <source>
        <dbReference type="Proteomes" id="UP000477070"/>
    </source>
</evidence>
<dbReference type="Proteomes" id="UP000477070">
    <property type="component" value="Unassembled WGS sequence"/>
</dbReference>
<dbReference type="STRING" id="1548018.LS64_14565"/>
<keyword evidence="3" id="KW-1185">Reference proteome</keyword>
<organism evidence="2 3">
    <name type="scientific">Helicobacter saguini</name>
    <dbReference type="NCBI Taxonomy" id="1548018"/>
    <lineage>
        <taxon>Bacteria</taxon>
        <taxon>Pseudomonadati</taxon>
        <taxon>Campylobacterota</taxon>
        <taxon>Epsilonproteobacteria</taxon>
        <taxon>Campylobacterales</taxon>
        <taxon>Helicobacteraceae</taxon>
        <taxon>Helicobacter</taxon>
    </lineage>
</organism>
<dbReference type="EMBL" id="JRMP02000028">
    <property type="protein sequence ID" value="TLD91755.1"/>
    <property type="molecule type" value="Genomic_DNA"/>
</dbReference>
<reference evidence="2 3" key="1">
    <citation type="journal article" date="2014" name="Genome Announc.">
        <title>Draft genome sequences of eight enterohepatic helicobacter species isolated from both laboratory and wild rodents.</title>
        <authorList>
            <person name="Sheh A."/>
            <person name="Shen Z."/>
            <person name="Fox J.G."/>
        </authorList>
    </citation>
    <scope>NUCLEOTIDE SEQUENCE [LARGE SCALE GENOMIC DNA]</scope>
    <source>
        <strain evidence="2 3">MIT 97-6194</strain>
    </source>
</reference>
<reference evidence="2 3" key="2">
    <citation type="journal article" date="2016" name="Infect. Immun.">
        <title>Helicobacter saguini, a Novel Helicobacter Isolated from Cotton-Top Tamarins with Ulcerative Colitis, Has Proinflammatory Properties and Induces Typhlocolitis and Dysplasia in Gnotobiotic IL-10-/- Mice.</title>
        <authorList>
            <person name="Shen Z."/>
            <person name="Mannion A."/>
            <person name="Whary M.T."/>
            <person name="Muthupalani S."/>
            <person name="Sheh A."/>
            <person name="Feng Y."/>
            <person name="Gong G."/>
            <person name="Vandamme P."/>
            <person name="Holcombe H.R."/>
            <person name="Paster B.J."/>
            <person name="Fox J.G."/>
        </authorList>
    </citation>
    <scope>NUCLEOTIDE SEQUENCE [LARGE SCALE GENOMIC DNA]</scope>
    <source>
        <strain evidence="2 3">MIT 97-6194</strain>
    </source>
</reference>
<evidence type="ECO:0000313" key="3">
    <source>
        <dbReference type="Proteomes" id="UP000029714"/>
    </source>
</evidence>
<dbReference type="OrthoDB" id="2111763at2"/>
<dbReference type="EMBL" id="QBIU01000001">
    <property type="protein sequence ID" value="MWV69436.1"/>
    <property type="molecule type" value="Genomic_DNA"/>
</dbReference>
<dbReference type="Proteomes" id="UP000029714">
    <property type="component" value="Unassembled WGS sequence"/>
</dbReference>
<evidence type="ECO:0000313" key="2">
    <source>
        <dbReference type="EMBL" id="TLD91755.1"/>
    </source>
</evidence>
<reference evidence="2" key="3">
    <citation type="submission" date="2018-04" db="EMBL/GenBank/DDBJ databases">
        <authorList>
            <person name="Sheh A."/>
            <person name="Shen Z."/>
            <person name="Mannion A.J."/>
            <person name="Fox J.G."/>
        </authorList>
    </citation>
    <scope>NUCLEOTIDE SEQUENCE</scope>
    <source>
        <strain evidence="2">MIT 97-6194</strain>
    </source>
</reference>
<dbReference type="RefSeq" id="WP_034574005.1">
    <property type="nucleotide sequence ID" value="NZ_JRMP02000028.1"/>
</dbReference>
<gene>
    <name evidence="1" type="ORF">DCO61_05290</name>
    <name evidence="2" type="ORF">LS64_011390</name>
</gene>
<name>A0A347VT47_9HELI</name>
<reference evidence="1 4" key="4">
    <citation type="submission" date="2019-12" db="EMBL/GenBank/DDBJ databases">
        <title>Multi-Generational Helicobacter saguini Isolates.</title>
        <authorList>
            <person name="Mannion A."/>
            <person name="Shen Z."/>
            <person name="Fox J.G."/>
        </authorList>
    </citation>
    <scope>NUCLEOTIDE SEQUENCE [LARGE SCALE GENOMIC DNA]</scope>
    <source>
        <strain evidence="1">16-048</strain>
        <strain evidence="4">16-048 (F4)</strain>
    </source>
</reference>
<proteinExistence type="predicted"/>
<sequence length="254" mass="28940">MATRRRTSTTKGTDWGSVIVATLPHVLDFVKEIFTDSKKEQEKPPQVVKEIIREVQATPPVDVKNAELEMIQKINKILSDYKNKALSEAESKENRLINVYQSYIDKIADSINDVDLTKLERLKSHAKTQLQGSISSEIMRNLSIDNIKCEQILKTAESSYRGILMQEFINEINVNALKKAKDILIDNLNESISDIKKILNDRLSSEESSLRASLNYLNDFKASHNLDSKEAKEIELCYQIYLESNGLNTIKSFD</sequence>